<dbReference type="OrthoDB" id="5377608at2"/>
<evidence type="ECO:0000313" key="1">
    <source>
        <dbReference type="EMBL" id="EPX62324.1"/>
    </source>
</evidence>
<keyword evidence="2" id="KW-1185">Reference proteome</keyword>
<protein>
    <submittedName>
        <fullName evidence="1">Uncharacterized protein</fullName>
    </submittedName>
</protein>
<proteinExistence type="predicted"/>
<dbReference type="EMBL" id="ANAH02000007">
    <property type="protein sequence ID" value="EPX62324.1"/>
    <property type="molecule type" value="Genomic_DNA"/>
</dbReference>
<sequence>MRELTLQSLVALSSGDDRVNRLRPGNFGVTEFKLVTRGGKTSQSFRPAPFPAPVGSNDFCFAPEKEQVEIVYTLSNDFNVIREATLELFTRFDQKPLMSWKLTPEQFTSGEHRIPWDGKSTGRTPQFPDEYITVEFSPYKLKLTLKGEGIPESPTAWTYFHVLVKDITLELGDRKSLSLERDKRLYDTLGGHLPAPGSTLEVKLVSNLFKTSSAEMNNNTAFTQYEAEWGTGPHIPLFAKVSLQDSQGGKVDAPKALGNVRFLWDWEDVAEDTTRHHPKAKTYLDLALDHDKATTEPKGDNAPKQHGGKRGNAAAFVFPAEAGYAPGAALREGVFPFKVEACATRQWAAYSQAWRQGALAGKTGVLFQPARMAGDAYKVTVHLAFERKADGALVLDIKDDAPLPAAIKASTGTLEIWRELHLARYVKKKSTLPSFNVVDFQDYYEKAFIRMKDKSGARTDMSAQYNTRMAAAVRAQPNYVQAAIDNTVNQYAIGDYAVHFRVYPDYLNALRTRFSFTPAALTAWLAGPGAAVNTAPKYHALCKAWAKDIVTAACDAYLGAADGINILQFSGLYNLETAPGGEQLNGFAPDFPSGGRKKCAFVQCAAPANYAGGGFNRMEQTVTHEIGHHLFLPHAPFPAGSLPGGAVADMHDKDWSNCMMSYDYSAERRFCGLCLLRLRGWDKTHLNKDGLLNKKP</sequence>
<gene>
    <name evidence="1" type="ORF">D187_008511</name>
</gene>
<name>S9QM07_CYSF2</name>
<comment type="caution">
    <text evidence="1">The sequence shown here is derived from an EMBL/GenBank/DDBJ whole genome shotgun (WGS) entry which is preliminary data.</text>
</comment>
<evidence type="ECO:0000313" key="2">
    <source>
        <dbReference type="Proteomes" id="UP000011682"/>
    </source>
</evidence>
<accession>S9QM07</accession>
<dbReference type="RefSeq" id="WP_002623275.1">
    <property type="nucleotide sequence ID" value="NZ_ANAH02000007.1"/>
</dbReference>
<organism evidence="1 2">
    <name type="scientific">Cystobacter fuscus (strain ATCC 25194 / DSM 2262 / NBRC 100088 / M29)</name>
    <dbReference type="NCBI Taxonomy" id="1242864"/>
    <lineage>
        <taxon>Bacteria</taxon>
        <taxon>Pseudomonadati</taxon>
        <taxon>Myxococcota</taxon>
        <taxon>Myxococcia</taxon>
        <taxon>Myxococcales</taxon>
        <taxon>Cystobacterineae</taxon>
        <taxon>Archangiaceae</taxon>
        <taxon>Cystobacter</taxon>
    </lineage>
</organism>
<reference evidence="1" key="1">
    <citation type="submission" date="2013-05" db="EMBL/GenBank/DDBJ databases">
        <title>Genome assembly of Cystobacter fuscus DSM 2262.</title>
        <authorList>
            <person name="Sharma G."/>
            <person name="Khatri I."/>
            <person name="Kaur C."/>
            <person name="Mayilraj S."/>
            <person name="Subramanian S."/>
        </authorList>
    </citation>
    <scope>NUCLEOTIDE SEQUENCE [LARGE SCALE GENOMIC DNA]</scope>
    <source>
        <strain evidence="1">DSM 2262</strain>
    </source>
</reference>
<dbReference type="Proteomes" id="UP000011682">
    <property type="component" value="Unassembled WGS sequence"/>
</dbReference>
<dbReference type="AlphaFoldDB" id="S9QM07"/>